<sequence>MPGRQGDSESSQQFSDEQIVNWLIDECRDVGNRISALTTSGDRILTAGSTVIALLATVAVGGGKGYLLMWLPLGVSVVTVYALFLNNLTQALVGYKIGLEKEIEKRAGLPLIAWQSRINVRAGSSHHVKSILFMAGAVYAGSAGLGLSQALHTLEPGAWGYERAWLYIVLTSVSILAGTVVAAYCLWIQRGTRKATERRVRDMFADGGRADGS</sequence>
<dbReference type="EMBL" id="CP109135">
    <property type="protein sequence ID" value="WSD15102.1"/>
    <property type="molecule type" value="Genomic_DNA"/>
</dbReference>
<feature type="transmembrane region" description="Helical" evidence="1">
    <location>
        <begin position="131"/>
        <end position="152"/>
    </location>
</feature>
<evidence type="ECO:0000256" key="1">
    <source>
        <dbReference type="SAM" id="Phobius"/>
    </source>
</evidence>
<name>A0ABZ1H950_STRPH</name>
<feature type="transmembrane region" description="Helical" evidence="1">
    <location>
        <begin position="44"/>
        <end position="61"/>
    </location>
</feature>
<evidence type="ECO:0000313" key="3">
    <source>
        <dbReference type="Proteomes" id="UP001340816"/>
    </source>
</evidence>
<keyword evidence="3" id="KW-1185">Reference proteome</keyword>
<protein>
    <submittedName>
        <fullName evidence="2">Uncharacterized protein</fullName>
    </submittedName>
</protein>
<dbReference type="RefSeq" id="WP_326759447.1">
    <property type="nucleotide sequence ID" value="NZ_CP109135.1"/>
</dbReference>
<dbReference type="Proteomes" id="UP001340816">
    <property type="component" value="Chromosome"/>
</dbReference>
<feature type="transmembrane region" description="Helical" evidence="1">
    <location>
        <begin position="164"/>
        <end position="188"/>
    </location>
</feature>
<keyword evidence="1" id="KW-0812">Transmembrane</keyword>
<evidence type="ECO:0000313" key="2">
    <source>
        <dbReference type="EMBL" id="WSD15102.1"/>
    </source>
</evidence>
<gene>
    <name evidence="2" type="ORF">OHB35_18635</name>
</gene>
<keyword evidence="1" id="KW-0472">Membrane</keyword>
<accession>A0ABZ1H950</accession>
<proteinExistence type="predicted"/>
<organism evidence="2 3">
    <name type="scientific">Streptomyces phaeochromogenes</name>
    <dbReference type="NCBI Taxonomy" id="1923"/>
    <lineage>
        <taxon>Bacteria</taxon>
        <taxon>Bacillati</taxon>
        <taxon>Actinomycetota</taxon>
        <taxon>Actinomycetes</taxon>
        <taxon>Kitasatosporales</taxon>
        <taxon>Streptomycetaceae</taxon>
        <taxon>Streptomyces</taxon>
        <taxon>Streptomyces phaeochromogenes group</taxon>
    </lineage>
</organism>
<keyword evidence="1" id="KW-1133">Transmembrane helix</keyword>
<feature type="transmembrane region" description="Helical" evidence="1">
    <location>
        <begin position="67"/>
        <end position="86"/>
    </location>
</feature>
<reference evidence="2 3" key="1">
    <citation type="submission" date="2022-10" db="EMBL/GenBank/DDBJ databases">
        <title>The complete genomes of actinobacterial strains from the NBC collection.</title>
        <authorList>
            <person name="Joergensen T.S."/>
            <person name="Alvarez Arevalo M."/>
            <person name="Sterndorff E.B."/>
            <person name="Faurdal D."/>
            <person name="Vuksanovic O."/>
            <person name="Mourched A.-S."/>
            <person name="Charusanti P."/>
            <person name="Shaw S."/>
            <person name="Blin K."/>
            <person name="Weber T."/>
        </authorList>
    </citation>
    <scope>NUCLEOTIDE SEQUENCE [LARGE SCALE GENOMIC DNA]</scope>
    <source>
        <strain evidence="2 3">NBC 01752</strain>
    </source>
</reference>